<gene>
    <name evidence="1" type="ORF">NCTC12722_01511</name>
</gene>
<dbReference type="InterPro" id="IPR035924">
    <property type="entry name" value="FlaG-like_sf"/>
</dbReference>
<dbReference type="AlphaFoldDB" id="A0A380W5U5"/>
<dbReference type="EMBL" id="UIGB01000001">
    <property type="protein sequence ID" value="SUU84324.1"/>
    <property type="molecule type" value="Genomic_DNA"/>
</dbReference>
<sequence>MSTDFSIRPVGASVVTPAVVQQIPEAAKSAVRTQLDSDKAVIATSNVQTNSSDPRANGNFGHQIMIDRAAAEVVYQVVDNRTNLVVNQYPDETRLRARAYLRAQDEAKQEKKAEHRADRHA</sequence>
<dbReference type="RefSeq" id="WP_002715150.1">
    <property type="nucleotide sequence ID" value="NZ_UFSI01000001.1"/>
</dbReference>
<reference evidence="1 2" key="1">
    <citation type="submission" date="2018-06" db="EMBL/GenBank/DDBJ databases">
        <authorList>
            <consortium name="Pathogen Informatics"/>
            <person name="Doyle S."/>
        </authorList>
    </citation>
    <scope>NUCLEOTIDE SEQUENCE [LARGE SCALE GENOMIC DNA]</scope>
    <source>
        <strain evidence="1 2">NCTC12722</strain>
    </source>
</reference>
<dbReference type="SUPFAM" id="SSF160214">
    <property type="entry name" value="FlaG-like"/>
    <property type="match status" value="1"/>
</dbReference>
<proteinExistence type="predicted"/>
<protein>
    <submittedName>
        <fullName evidence="1">Uncharacterized protein</fullName>
    </submittedName>
</protein>
<evidence type="ECO:0000313" key="1">
    <source>
        <dbReference type="EMBL" id="SUU84324.1"/>
    </source>
</evidence>
<evidence type="ECO:0000313" key="2">
    <source>
        <dbReference type="Proteomes" id="UP000254343"/>
    </source>
</evidence>
<organism evidence="1 2">
    <name type="scientific">Afipia felis</name>
    <name type="common">Cat scratch disease bacillus</name>
    <dbReference type="NCBI Taxonomy" id="1035"/>
    <lineage>
        <taxon>Bacteria</taxon>
        <taxon>Pseudomonadati</taxon>
        <taxon>Pseudomonadota</taxon>
        <taxon>Alphaproteobacteria</taxon>
        <taxon>Hyphomicrobiales</taxon>
        <taxon>Nitrobacteraceae</taxon>
        <taxon>Afipia</taxon>
    </lineage>
</organism>
<dbReference type="OrthoDB" id="8457098at2"/>
<accession>A0A380W5U5</accession>
<name>A0A380W5U5_AFIFE</name>
<dbReference type="Proteomes" id="UP000254343">
    <property type="component" value="Unassembled WGS sequence"/>
</dbReference>